<name>A0A9X2CM16_9GAMM</name>
<evidence type="ECO:0000313" key="4">
    <source>
        <dbReference type="EMBL" id="MCL1143254.1"/>
    </source>
</evidence>
<dbReference type="InterPro" id="IPR028098">
    <property type="entry name" value="Glyco_trans_4-like_N"/>
</dbReference>
<evidence type="ECO:0000259" key="3">
    <source>
        <dbReference type="Pfam" id="PF13439"/>
    </source>
</evidence>
<dbReference type="GO" id="GO:0009103">
    <property type="term" value="P:lipopolysaccharide biosynthetic process"/>
    <property type="evidence" value="ECO:0007669"/>
    <property type="project" value="TreeGrafter"/>
</dbReference>
<evidence type="ECO:0000259" key="2">
    <source>
        <dbReference type="Pfam" id="PF00534"/>
    </source>
</evidence>
<dbReference type="Pfam" id="PF00534">
    <property type="entry name" value="Glycos_transf_1"/>
    <property type="match status" value="1"/>
</dbReference>
<dbReference type="InterPro" id="IPR001296">
    <property type="entry name" value="Glyco_trans_1"/>
</dbReference>
<sequence>MKRVLINHLLEPANKISGISNYLFYLLDSLLKNKQYQFVLLTCWDECELPSMLQGRGLEVVTKPYIESMPKNLINQIFILPRILKEKKIDLEFNPDPVGCIFGKVPLINVTHDLYFDVAPQNYKLHHRLWWKIFFPLTLKRAIYNICVSKNTARDLIYYYPDVSEKVRVVHESACLNGPKVELKRKDYGIFVANVSPNKGVEVLVKAMSILKSMKIDVDIYHVGRDSNGYFELYAKKLNTTTIPIKLGYLSNEDLIKRYCEAKFLAFPSSYEGFGLPILEAQKYGLPVIASNIPVLREVAGNGAIFFERDDADKLVDSIIEIIKNTEKFNSLSLAAINNSCQFSWAKAADKTIELFNLALDMECNNA</sequence>
<dbReference type="RefSeq" id="WP_248995931.1">
    <property type="nucleotide sequence ID" value="NZ_JAKIKP010000007.1"/>
</dbReference>
<feature type="domain" description="Glycosyl transferase family 1" evidence="2">
    <location>
        <begin position="185"/>
        <end position="333"/>
    </location>
</feature>
<reference evidence="4" key="1">
    <citation type="submission" date="2022-01" db="EMBL/GenBank/DDBJ databases">
        <title>Whole genome-based taxonomy of the Shewanellaceae.</title>
        <authorList>
            <person name="Martin-Rodriguez A.J."/>
        </authorList>
    </citation>
    <scope>NUCLEOTIDE SEQUENCE</scope>
    <source>
        <strain evidence="4">DSM 16422</strain>
    </source>
</reference>
<dbReference type="Gene3D" id="3.40.50.2000">
    <property type="entry name" value="Glycogen Phosphorylase B"/>
    <property type="match status" value="2"/>
</dbReference>
<dbReference type="Proteomes" id="UP001139333">
    <property type="component" value="Unassembled WGS sequence"/>
</dbReference>
<comment type="caution">
    <text evidence="4">The sequence shown here is derived from an EMBL/GenBank/DDBJ whole genome shotgun (WGS) entry which is preliminary data.</text>
</comment>
<proteinExistence type="predicted"/>
<dbReference type="Pfam" id="PF13439">
    <property type="entry name" value="Glyco_transf_4"/>
    <property type="match status" value="1"/>
</dbReference>
<accession>A0A9X2CM16</accession>
<dbReference type="GO" id="GO:0016757">
    <property type="term" value="F:glycosyltransferase activity"/>
    <property type="evidence" value="ECO:0007669"/>
    <property type="project" value="InterPro"/>
</dbReference>
<dbReference type="EMBL" id="JAKIKP010000007">
    <property type="protein sequence ID" value="MCL1143254.1"/>
    <property type="molecule type" value="Genomic_DNA"/>
</dbReference>
<dbReference type="PANTHER" id="PTHR46401:SF2">
    <property type="entry name" value="GLYCOSYLTRANSFERASE WBBK-RELATED"/>
    <property type="match status" value="1"/>
</dbReference>
<evidence type="ECO:0000313" key="5">
    <source>
        <dbReference type="Proteomes" id="UP001139333"/>
    </source>
</evidence>
<dbReference type="AlphaFoldDB" id="A0A9X2CM16"/>
<feature type="domain" description="Glycosyltransferase subfamily 4-like N-terminal" evidence="3">
    <location>
        <begin position="17"/>
        <end position="171"/>
    </location>
</feature>
<dbReference type="PANTHER" id="PTHR46401">
    <property type="entry name" value="GLYCOSYLTRANSFERASE WBBK-RELATED"/>
    <property type="match status" value="1"/>
</dbReference>
<organism evidence="4 5">
    <name type="scientific">Shewanella gaetbuli</name>
    <dbReference type="NCBI Taxonomy" id="220752"/>
    <lineage>
        <taxon>Bacteria</taxon>
        <taxon>Pseudomonadati</taxon>
        <taxon>Pseudomonadota</taxon>
        <taxon>Gammaproteobacteria</taxon>
        <taxon>Alteromonadales</taxon>
        <taxon>Shewanellaceae</taxon>
        <taxon>Shewanella</taxon>
    </lineage>
</organism>
<keyword evidence="5" id="KW-1185">Reference proteome</keyword>
<evidence type="ECO:0000256" key="1">
    <source>
        <dbReference type="ARBA" id="ARBA00022679"/>
    </source>
</evidence>
<keyword evidence="1" id="KW-0808">Transferase</keyword>
<dbReference type="CDD" id="cd03809">
    <property type="entry name" value="GT4_MtfB-like"/>
    <property type="match status" value="1"/>
</dbReference>
<gene>
    <name evidence="4" type="ORF">L2672_11170</name>
</gene>
<protein>
    <submittedName>
        <fullName evidence="4">Glycosyltransferase family 4 protein</fullName>
    </submittedName>
</protein>
<dbReference type="SUPFAM" id="SSF53756">
    <property type="entry name" value="UDP-Glycosyltransferase/glycogen phosphorylase"/>
    <property type="match status" value="1"/>
</dbReference>